<organism evidence="1 2">
    <name type="scientific">Bionectria ochroleuca</name>
    <name type="common">Gliocladium roseum</name>
    <dbReference type="NCBI Taxonomy" id="29856"/>
    <lineage>
        <taxon>Eukaryota</taxon>
        <taxon>Fungi</taxon>
        <taxon>Dikarya</taxon>
        <taxon>Ascomycota</taxon>
        <taxon>Pezizomycotina</taxon>
        <taxon>Sordariomycetes</taxon>
        <taxon>Hypocreomycetidae</taxon>
        <taxon>Hypocreales</taxon>
        <taxon>Bionectriaceae</taxon>
        <taxon>Clonostachys</taxon>
    </lineage>
</organism>
<evidence type="ECO:0000313" key="1">
    <source>
        <dbReference type="EMBL" id="VUC23423.1"/>
    </source>
</evidence>
<evidence type="ECO:0000313" key="2">
    <source>
        <dbReference type="Proteomes" id="UP000766486"/>
    </source>
</evidence>
<gene>
    <name evidence="1" type="ORF">CLO192961_LOCUS117200</name>
</gene>
<dbReference type="EMBL" id="CABFNS010000705">
    <property type="protein sequence ID" value="VUC23423.1"/>
    <property type="molecule type" value="Genomic_DNA"/>
</dbReference>
<name>A0ABY6TY75_BIOOC</name>
<protein>
    <submittedName>
        <fullName evidence="1">Uncharacterized protein</fullName>
    </submittedName>
</protein>
<proteinExistence type="predicted"/>
<accession>A0ABY6TY75</accession>
<reference evidence="1 2" key="1">
    <citation type="submission" date="2019-06" db="EMBL/GenBank/DDBJ databases">
        <authorList>
            <person name="Broberg M."/>
        </authorList>
    </citation>
    <scope>NUCLEOTIDE SEQUENCE [LARGE SCALE GENOMIC DNA]</scope>
</reference>
<comment type="caution">
    <text evidence="1">The sequence shown here is derived from an EMBL/GenBank/DDBJ whole genome shotgun (WGS) entry which is preliminary data.</text>
</comment>
<dbReference type="Proteomes" id="UP000766486">
    <property type="component" value="Unassembled WGS sequence"/>
</dbReference>
<keyword evidence="2" id="KW-1185">Reference proteome</keyword>
<sequence>MTFCKLYTLEKPGVSAPMLIDVREELGSDVTLTAKTESGIALHKAAQGGFGYGSAALFPN</sequence>